<proteinExistence type="predicted"/>
<accession>A0A1V6PTX5</accession>
<keyword evidence="1" id="KW-1133">Transmembrane helix</keyword>
<keyword evidence="1" id="KW-0812">Transmembrane</keyword>
<protein>
    <submittedName>
        <fullName evidence="2">Uncharacterized protein</fullName>
    </submittedName>
</protein>
<comment type="caution">
    <text evidence="2">The sequence shown here is derived from an EMBL/GenBank/DDBJ whole genome shotgun (WGS) entry which is preliminary data.</text>
</comment>
<keyword evidence="1" id="KW-0472">Membrane</keyword>
<gene>
    <name evidence="2" type="ORF">PENANT_c036G01857</name>
</gene>
<feature type="transmembrane region" description="Helical" evidence="1">
    <location>
        <begin position="12"/>
        <end position="34"/>
    </location>
</feature>
<evidence type="ECO:0000313" key="2">
    <source>
        <dbReference type="EMBL" id="OQD80383.1"/>
    </source>
</evidence>
<dbReference type="AlphaFoldDB" id="A0A1V6PTX5"/>
<name>A0A1V6PTX5_9EURO</name>
<sequence>MSPFSVSAARSSWMGILAAAYSHTAAQLFSILGIRAMDKFP</sequence>
<dbReference type="EMBL" id="MDYN01000036">
    <property type="protein sequence ID" value="OQD80383.1"/>
    <property type="molecule type" value="Genomic_DNA"/>
</dbReference>
<evidence type="ECO:0000313" key="3">
    <source>
        <dbReference type="Proteomes" id="UP000191672"/>
    </source>
</evidence>
<dbReference type="Proteomes" id="UP000191672">
    <property type="component" value="Unassembled WGS sequence"/>
</dbReference>
<keyword evidence="3" id="KW-1185">Reference proteome</keyword>
<reference evidence="3" key="1">
    <citation type="journal article" date="2017" name="Nat. Microbiol.">
        <title>Global analysis of biosynthetic gene clusters reveals vast potential of secondary metabolite production in Penicillium species.</title>
        <authorList>
            <person name="Nielsen J.C."/>
            <person name="Grijseels S."/>
            <person name="Prigent S."/>
            <person name="Ji B."/>
            <person name="Dainat J."/>
            <person name="Nielsen K.F."/>
            <person name="Frisvad J.C."/>
            <person name="Workman M."/>
            <person name="Nielsen J."/>
        </authorList>
    </citation>
    <scope>NUCLEOTIDE SEQUENCE [LARGE SCALE GENOMIC DNA]</scope>
    <source>
        <strain evidence="3">IBT 31811</strain>
    </source>
</reference>
<evidence type="ECO:0000256" key="1">
    <source>
        <dbReference type="SAM" id="Phobius"/>
    </source>
</evidence>
<organism evidence="2 3">
    <name type="scientific">Penicillium antarcticum</name>
    <dbReference type="NCBI Taxonomy" id="416450"/>
    <lineage>
        <taxon>Eukaryota</taxon>
        <taxon>Fungi</taxon>
        <taxon>Dikarya</taxon>
        <taxon>Ascomycota</taxon>
        <taxon>Pezizomycotina</taxon>
        <taxon>Eurotiomycetes</taxon>
        <taxon>Eurotiomycetidae</taxon>
        <taxon>Eurotiales</taxon>
        <taxon>Aspergillaceae</taxon>
        <taxon>Penicillium</taxon>
    </lineage>
</organism>